<dbReference type="GO" id="GO:0061709">
    <property type="term" value="P:reticulophagy"/>
    <property type="evidence" value="ECO:0007669"/>
    <property type="project" value="TreeGrafter"/>
</dbReference>
<evidence type="ECO:0000313" key="16">
    <source>
        <dbReference type="Proteomes" id="UP000765509"/>
    </source>
</evidence>
<dbReference type="AlphaFoldDB" id="A0A9Q3IMZ1"/>
<evidence type="ECO:0000256" key="11">
    <source>
        <dbReference type="ARBA" id="ARBA00041273"/>
    </source>
</evidence>
<evidence type="ECO:0000256" key="1">
    <source>
        <dbReference type="ARBA" id="ARBA00004481"/>
    </source>
</evidence>
<gene>
    <name evidence="15" type="ORF">O181_085409</name>
</gene>
<keyword evidence="12" id="KW-0175">Coiled coil</keyword>
<evidence type="ECO:0000256" key="9">
    <source>
        <dbReference type="ARBA" id="ARBA00023136"/>
    </source>
</evidence>
<dbReference type="SUPFAM" id="SSF64268">
    <property type="entry name" value="PX domain"/>
    <property type="match status" value="1"/>
</dbReference>
<accession>A0A9Q3IMZ1</accession>
<dbReference type="GO" id="GO:0000407">
    <property type="term" value="C:phagophore assembly site"/>
    <property type="evidence" value="ECO:0007669"/>
    <property type="project" value="TreeGrafter"/>
</dbReference>
<feature type="compositionally biased region" description="Polar residues" evidence="13">
    <location>
        <begin position="20"/>
        <end position="42"/>
    </location>
</feature>
<dbReference type="GO" id="GO:0035091">
    <property type="term" value="F:phosphatidylinositol binding"/>
    <property type="evidence" value="ECO:0007669"/>
    <property type="project" value="InterPro"/>
</dbReference>
<comment type="caution">
    <text evidence="15">The sequence shown here is derived from an EMBL/GenBank/DDBJ whole genome shotgun (WGS) entry which is preliminary data.</text>
</comment>
<feature type="domain" description="PX" evidence="14">
    <location>
        <begin position="62"/>
        <end position="184"/>
    </location>
</feature>
<keyword evidence="4" id="KW-0813">Transport</keyword>
<dbReference type="GO" id="GO:0005769">
    <property type="term" value="C:early endosome"/>
    <property type="evidence" value="ECO:0007669"/>
    <property type="project" value="TreeGrafter"/>
</dbReference>
<dbReference type="Proteomes" id="UP000765509">
    <property type="component" value="Unassembled WGS sequence"/>
</dbReference>
<keyword evidence="8" id="KW-0446">Lipid-binding</keyword>
<comment type="similarity">
    <text evidence="3">Belongs to the sorting nexin family.</text>
</comment>
<keyword evidence="7" id="KW-0072">Autophagy</keyword>
<feature type="region of interest" description="Disordered" evidence="13">
    <location>
        <begin position="1"/>
        <end position="60"/>
    </location>
</feature>
<keyword evidence="9" id="KW-0472">Membrane</keyword>
<dbReference type="PROSITE" id="PS50195">
    <property type="entry name" value="PX"/>
    <property type="match status" value="1"/>
</dbReference>
<dbReference type="Gene3D" id="1.20.1270.60">
    <property type="entry name" value="Arfaptin homology (AH) domain/BAR domain"/>
    <property type="match status" value="1"/>
</dbReference>
<dbReference type="Pfam" id="PF00787">
    <property type="entry name" value="PX"/>
    <property type="match status" value="1"/>
</dbReference>
<sequence>MLDEDSFASVSWDRAPAQPSPSTSSLNHSPTDISSRRQSSFEALTRRRSTSDLVHPEPKPAQLAIHVKQPVRELEGTKDTFVSYLVTAQTNLSIFQSATPSSRRRFQDFVFLHDHLSKDFPACVVPPLPDKSRLKYVTGDRFSPDFVERRRSGLERFMQRLARHPTLSRSKLLRCFIESTQWNVDMHTHLAHPPIPEPPTSLLDLASESLLNAFSKVKKPDERFVDIRDGLDRFEERLNAIERIESRSRNRLSGLANDYEELAASIHGLGFLESGITDPLSRFEAALLDYSLGLRDLNTSTMIPLINKLVSLLNYSESFRNVLKMRDQKQLDFEELSSYLSNLTTERDRLAAGYSAGLGLGSYLKEKIESFSRANDYDSTREGKIHKLDTKIKDLEEAVTAAHETSDQFNQEVLKEHTNFQSGKRIELKEILTELSEGKIAMYKKSIQDWENMLPYFERIRVDT</sequence>
<dbReference type="PANTHER" id="PTHR45949:SF2">
    <property type="entry name" value="SORTING NEXIN-4"/>
    <property type="match status" value="1"/>
</dbReference>
<evidence type="ECO:0000256" key="3">
    <source>
        <dbReference type="ARBA" id="ARBA00010883"/>
    </source>
</evidence>
<evidence type="ECO:0000313" key="15">
    <source>
        <dbReference type="EMBL" id="MBW0545694.1"/>
    </source>
</evidence>
<feature type="coiled-coil region" evidence="12">
    <location>
        <begin position="385"/>
        <end position="412"/>
    </location>
</feature>
<proteinExistence type="inferred from homology"/>
<organism evidence="15 16">
    <name type="scientific">Austropuccinia psidii MF-1</name>
    <dbReference type="NCBI Taxonomy" id="1389203"/>
    <lineage>
        <taxon>Eukaryota</taxon>
        <taxon>Fungi</taxon>
        <taxon>Dikarya</taxon>
        <taxon>Basidiomycota</taxon>
        <taxon>Pucciniomycotina</taxon>
        <taxon>Pucciniomycetes</taxon>
        <taxon>Pucciniales</taxon>
        <taxon>Sphaerophragmiaceae</taxon>
        <taxon>Austropuccinia</taxon>
    </lineage>
</organism>
<evidence type="ECO:0000256" key="13">
    <source>
        <dbReference type="SAM" id="MobiDB-lite"/>
    </source>
</evidence>
<evidence type="ECO:0000256" key="7">
    <source>
        <dbReference type="ARBA" id="ARBA00023006"/>
    </source>
</evidence>
<dbReference type="GO" id="GO:0034727">
    <property type="term" value="P:piecemeal microautophagy of the nucleus"/>
    <property type="evidence" value="ECO:0007669"/>
    <property type="project" value="TreeGrafter"/>
</dbReference>
<dbReference type="CDD" id="cd06863">
    <property type="entry name" value="PX_Atg24p"/>
    <property type="match status" value="1"/>
</dbReference>
<dbReference type="InterPro" id="IPR027267">
    <property type="entry name" value="AH/BAR_dom_sf"/>
</dbReference>
<comment type="subcellular location">
    <subcellularLocation>
        <location evidence="2">Cytoplasm</location>
    </subcellularLocation>
    <subcellularLocation>
        <location evidence="1">Endosome membrane</location>
        <topology evidence="1">Peripheral membrane protein</topology>
    </subcellularLocation>
</comment>
<evidence type="ECO:0000256" key="6">
    <source>
        <dbReference type="ARBA" id="ARBA00022753"/>
    </source>
</evidence>
<name>A0A9Q3IMZ1_9BASI</name>
<dbReference type="GO" id="GO:0032456">
    <property type="term" value="P:endocytic recycling"/>
    <property type="evidence" value="ECO:0007669"/>
    <property type="project" value="TreeGrafter"/>
</dbReference>
<dbReference type="SMART" id="SM00312">
    <property type="entry name" value="PX"/>
    <property type="match status" value="1"/>
</dbReference>
<dbReference type="InterPro" id="IPR001683">
    <property type="entry name" value="PX_dom"/>
</dbReference>
<reference evidence="15" key="1">
    <citation type="submission" date="2021-03" db="EMBL/GenBank/DDBJ databases">
        <title>Draft genome sequence of rust myrtle Austropuccinia psidii MF-1, a brazilian biotype.</title>
        <authorList>
            <person name="Quecine M.C."/>
            <person name="Pachon D.M.R."/>
            <person name="Bonatelli M.L."/>
            <person name="Correr F.H."/>
            <person name="Franceschini L.M."/>
            <person name="Leite T.F."/>
            <person name="Margarido G.R.A."/>
            <person name="Almeida C.A."/>
            <person name="Ferrarezi J.A."/>
            <person name="Labate C.A."/>
        </authorList>
    </citation>
    <scope>NUCLEOTIDE SEQUENCE</scope>
    <source>
        <strain evidence="15">MF-1</strain>
    </source>
</reference>
<evidence type="ECO:0000256" key="5">
    <source>
        <dbReference type="ARBA" id="ARBA00022490"/>
    </source>
</evidence>
<keyword evidence="6" id="KW-0967">Endosome</keyword>
<dbReference type="PANTHER" id="PTHR45949">
    <property type="entry name" value="SORTING NEXIN-4"/>
    <property type="match status" value="1"/>
</dbReference>
<dbReference type="EMBL" id="AVOT02050654">
    <property type="protein sequence ID" value="MBW0545694.1"/>
    <property type="molecule type" value="Genomic_DNA"/>
</dbReference>
<evidence type="ECO:0000256" key="2">
    <source>
        <dbReference type="ARBA" id="ARBA00004496"/>
    </source>
</evidence>
<evidence type="ECO:0000256" key="4">
    <source>
        <dbReference type="ARBA" id="ARBA00022448"/>
    </source>
</evidence>
<evidence type="ECO:0000256" key="8">
    <source>
        <dbReference type="ARBA" id="ARBA00023121"/>
    </source>
</evidence>
<evidence type="ECO:0000256" key="12">
    <source>
        <dbReference type="SAM" id="Coils"/>
    </source>
</evidence>
<keyword evidence="16" id="KW-1185">Reference proteome</keyword>
<dbReference type="FunFam" id="1.20.1270.60:FF:000042">
    <property type="entry name" value="Vacuolar targeting protein Atg24"/>
    <property type="match status" value="1"/>
</dbReference>
<evidence type="ECO:0000256" key="10">
    <source>
        <dbReference type="ARBA" id="ARBA00040748"/>
    </source>
</evidence>
<protein>
    <recommendedName>
        <fullName evidence="10">Sorting nexin-4</fullName>
    </recommendedName>
    <alternativeName>
        <fullName evidence="11">Autophagy-related protein 24</fullName>
    </alternativeName>
</protein>
<keyword evidence="5" id="KW-0963">Cytoplasm</keyword>
<dbReference type="OrthoDB" id="205639at2759"/>
<dbReference type="GO" id="GO:0000422">
    <property type="term" value="P:autophagy of mitochondrion"/>
    <property type="evidence" value="ECO:0007669"/>
    <property type="project" value="TreeGrafter"/>
</dbReference>
<dbReference type="GO" id="GO:0015031">
    <property type="term" value="P:protein transport"/>
    <property type="evidence" value="ECO:0007669"/>
    <property type="project" value="TreeGrafter"/>
</dbReference>
<dbReference type="Gene3D" id="3.30.1520.10">
    <property type="entry name" value="Phox-like domain"/>
    <property type="match status" value="1"/>
</dbReference>
<evidence type="ECO:0000259" key="14">
    <source>
        <dbReference type="PROSITE" id="PS50195"/>
    </source>
</evidence>
<dbReference type="InterPro" id="IPR036871">
    <property type="entry name" value="PX_dom_sf"/>
</dbReference>
<dbReference type="GO" id="GO:0010008">
    <property type="term" value="C:endosome membrane"/>
    <property type="evidence" value="ECO:0007669"/>
    <property type="project" value="UniProtKB-SubCell"/>
</dbReference>